<dbReference type="CDD" id="cd04688">
    <property type="entry name" value="NUDIX_Hydrolase"/>
    <property type="match status" value="1"/>
</dbReference>
<dbReference type="SUPFAM" id="SSF55811">
    <property type="entry name" value="Nudix"/>
    <property type="match status" value="1"/>
</dbReference>
<organism evidence="4 5">
    <name type="scientific">Fictibacillus norfolkensis</name>
    <dbReference type="NCBI Taxonomy" id="2762233"/>
    <lineage>
        <taxon>Bacteria</taxon>
        <taxon>Bacillati</taxon>
        <taxon>Bacillota</taxon>
        <taxon>Bacilli</taxon>
        <taxon>Bacillales</taxon>
        <taxon>Fictibacillaceae</taxon>
        <taxon>Fictibacillus</taxon>
    </lineage>
</organism>
<dbReference type="PANTHER" id="PTHR43046">
    <property type="entry name" value="GDP-MANNOSE MANNOSYL HYDROLASE"/>
    <property type="match status" value="1"/>
</dbReference>
<dbReference type="InterPro" id="IPR000086">
    <property type="entry name" value="NUDIX_hydrolase_dom"/>
</dbReference>
<comment type="cofactor">
    <cofactor evidence="1">
        <name>Mg(2+)</name>
        <dbReference type="ChEBI" id="CHEBI:18420"/>
    </cofactor>
</comment>
<name>A0ABR8SQZ1_9BACL</name>
<dbReference type="GO" id="GO:0016787">
    <property type="term" value="F:hydrolase activity"/>
    <property type="evidence" value="ECO:0007669"/>
    <property type="project" value="UniProtKB-KW"/>
</dbReference>
<comment type="caution">
    <text evidence="4">The sequence shown here is derived from an EMBL/GenBank/DDBJ whole genome shotgun (WGS) entry which is preliminary data.</text>
</comment>
<keyword evidence="2 4" id="KW-0378">Hydrolase</keyword>
<accession>A0ABR8SQZ1</accession>
<dbReference type="InterPro" id="IPR015797">
    <property type="entry name" value="NUDIX_hydrolase-like_dom_sf"/>
</dbReference>
<proteinExistence type="predicted"/>
<protein>
    <submittedName>
        <fullName evidence="4">NUDIX hydrolase</fullName>
    </submittedName>
</protein>
<reference evidence="4 5" key="1">
    <citation type="submission" date="2020-08" db="EMBL/GenBank/DDBJ databases">
        <title>A Genomic Blueprint of the Chicken Gut Microbiome.</title>
        <authorList>
            <person name="Gilroy R."/>
            <person name="Ravi A."/>
            <person name="Getino M."/>
            <person name="Pursley I."/>
            <person name="Horton D.L."/>
            <person name="Alikhan N.-F."/>
            <person name="Baker D."/>
            <person name="Gharbi K."/>
            <person name="Hall N."/>
            <person name="Watson M."/>
            <person name="Adriaenssens E.M."/>
            <person name="Foster-Nyarko E."/>
            <person name="Jarju S."/>
            <person name="Secka A."/>
            <person name="Antonio M."/>
            <person name="Oren A."/>
            <person name="Chaudhuri R."/>
            <person name="La Ragione R.M."/>
            <person name="Hildebrand F."/>
            <person name="Pallen M.J."/>
        </authorList>
    </citation>
    <scope>NUCLEOTIDE SEQUENCE [LARGE SCALE GENOMIC DNA]</scope>
    <source>
        <strain evidence="4 5">Sa2CUA10</strain>
    </source>
</reference>
<evidence type="ECO:0000313" key="4">
    <source>
        <dbReference type="EMBL" id="MBD7965773.1"/>
    </source>
</evidence>
<dbReference type="Proteomes" id="UP000603641">
    <property type="component" value="Unassembled WGS sequence"/>
</dbReference>
<dbReference type="PANTHER" id="PTHR43046:SF14">
    <property type="entry name" value="MUTT_NUDIX FAMILY PROTEIN"/>
    <property type="match status" value="1"/>
</dbReference>
<feature type="domain" description="Nudix hydrolase" evidence="3">
    <location>
        <begin position="7"/>
        <end position="147"/>
    </location>
</feature>
<gene>
    <name evidence="4" type="ORF">H9648_17060</name>
</gene>
<evidence type="ECO:0000313" key="5">
    <source>
        <dbReference type="Proteomes" id="UP000603641"/>
    </source>
</evidence>
<dbReference type="EMBL" id="JACSQM010000009">
    <property type="protein sequence ID" value="MBD7965773.1"/>
    <property type="molecule type" value="Genomic_DNA"/>
</dbReference>
<dbReference type="Gene3D" id="3.90.79.10">
    <property type="entry name" value="Nucleoside Triphosphate Pyrophosphohydrolase"/>
    <property type="match status" value="1"/>
</dbReference>
<dbReference type="Pfam" id="PF00293">
    <property type="entry name" value="NUDIX"/>
    <property type="match status" value="1"/>
</dbReference>
<evidence type="ECO:0000259" key="3">
    <source>
        <dbReference type="PROSITE" id="PS51462"/>
    </source>
</evidence>
<dbReference type="PROSITE" id="PS51462">
    <property type="entry name" value="NUDIX"/>
    <property type="match status" value="1"/>
</dbReference>
<dbReference type="RefSeq" id="WP_191755001.1">
    <property type="nucleotide sequence ID" value="NZ_JACSQM010000009.1"/>
</dbReference>
<evidence type="ECO:0000256" key="2">
    <source>
        <dbReference type="ARBA" id="ARBA00022801"/>
    </source>
</evidence>
<sequence>MDAVFHVEHQVFNYRVAGVMIKEGRVLMHRAKTETNWSLPGGRVKLGEDAQTSLQREMKEELDLNNVTVNGFLWTVENFFTYAEKEIHEVGLYFKITAKNPLPLNDGEEFTVLEADRLVFKWVPLEKLDEYVLYPEAVKEKLKKGSFEPDYFLEDQSPVVGTRS</sequence>
<evidence type="ECO:0000256" key="1">
    <source>
        <dbReference type="ARBA" id="ARBA00001946"/>
    </source>
</evidence>
<keyword evidence="5" id="KW-1185">Reference proteome</keyword>